<dbReference type="AlphaFoldDB" id="I0H2U3"/>
<name>I0H2U3_ACTM4</name>
<dbReference type="Proteomes" id="UP000007882">
    <property type="component" value="Chromosome"/>
</dbReference>
<accession>I0H2U3</accession>
<dbReference type="HOGENOM" id="CLU_1999019_0_0_11"/>
<dbReference type="KEGG" id="ams:AMIS_21100"/>
<proteinExistence type="predicted"/>
<evidence type="ECO:0000313" key="1">
    <source>
        <dbReference type="EMBL" id="BAL87330.1"/>
    </source>
</evidence>
<organism evidence="1 2">
    <name type="scientific">Actinoplanes missouriensis (strain ATCC 14538 / DSM 43046 / CBS 188.64 / JCM 3121 / NBRC 102363 / NCIMB 12654 / NRRL B-3342 / UNCC 431)</name>
    <dbReference type="NCBI Taxonomy" id="512565"/>
    <lineage>
        <taxon>Bacteria</taxon>
        <taxon>Bacillati</taxon>
        <taxon>Actinomycetota</taxon>
        <taxon>Actinomycetes</taxon>
        <taxon>Micromonosporales</taxon>
        <taxon>Micromonosporaceae</taxon>
        <taxon>Actinoplanes</taxon>
    </lineage>
</organism>
<gene>
    <name evidence="1" type="ordered locus">AMIS_21100</name>
</gene>
<dbReference type="OrthoDB" id="5198506at2"/>
<dbReference type="STRING" id="512565.AMIS_21100"/>
<protein>
    <submittedName>
        <fullName evidence="1">Uncharacterized protein</fullName>
    </submittedName>
</protein>
<reference evidence="1 2" key="1">
    <citation type="submission" date="2012-02" db="EMBL/GenBank/DDBJ databases">
        <title>Complete genome sequence of Actinoplanes missouriensis 431 (= NBRC 102363).</title>
        <authorList>
            <person name="Ohnishi Y."/>
            <person name="Ishikawa J."/>
            <person name="Sekine M."/>
            <person name="Hosoyama A."/>
            <person name="Harada T."/>
            <person name="Narita H."/>
            <person name="Hata T."/>
            <person name="Konno Y."/>
            <person name="Tutikane K."/>
            <person name="Fujita N."/>
            <person name="Horinouchi S."/>
            <person name="Hayakawa M."/>
        </authorList>
    </citation>
    <scope>NUCLEOTIDE SEQUENCE [LARGE SCALE GENOMIC DNA]</scope>
    <source>
        <strain evidence="2">ATCC 14538 / DSM 43046 / CBS 188.64 / JCM 3121 / NBRC 102363 / NCIMB 12654 / NRRL B-3342 / UNCC 431</strain>
    </source>
</reference>
<keyword evidence="2" id="KW-1185">Reference proteome</keyword>
<evidence type="ECO:0000313" key="2">
    <source>
        <dbReference type="Proteomes" id="UP000007882"/>
    </source>
</evidence>
<sequence>MSGIDVDRLPPTQYLILDVLAARYRVGEQWWTFPSSAGPALRSLEQAGLVVLTNGIVEHSVRARLTAAGKTAVVDSRYQAPNGGIDRLRTALEVIAEFAGPRADLVIGMDSIADTARRALDGATS</sequence>
<dbReference type="EMBL" id="AP012319">
    <property type="protein sequence ID" value="BAL87330.1"/>
    <property type="molecule type" value="Genomic_DNA"/>
</dbReference>
<dbReference type="RefSeq" id="WP_014442225.1">
    <property type="nucleotide sequence ID" value="NC_017093.1"/>
</dbReference>
<dbReference type="PATRIC" id="fig|512565.3.peg.2108"/>